<evidence type="ECO:0000256" key="2">
    <source>
        <dbReference type="ARBA" id="ARBA00004236"/>
    </source>
</evidence>
<evidence type="ECO:0000259" key="11">
    <source>
        <dbReference type="PROSITE" id="PS50109"/>
    </source>
</evidence>
<evidence type="ECO:0000256" key="9">
    <source>
        <dbReference type="ARBA" id="ARBA00023012"/>
    </source>
</evidence>
<name>A0A1H5PA42_9ACTN</name>
<dbReference type="PANTHER" id="PTHR45436">
    <property type="entry name" value="SENSOR HISTIDINE KINASE YKOH"/>
    <property type="match status" value="1"/>
</dbReference>
<evidence type="ECO:0000256" key="1">
    <source>
        <dbReference type="ARBA" id="ARBA00000085"/>
    </source>
</evidence>
<dbReference type="PROSITE" id="PS50885">
    <property type="entry name" value="HAMP"/>
    <property type="match status" value="1"/>
</dbReference>
<dbReference type="InterPro" id="IPR036890">
    <property type="entry name" value="HATPase_C_sf"/>
</dbReference>
<dbReference type="Proteomes" id="UP000181980">
    <property type="component" value="Unassembled WGS sequence"/>
</dbReference>
<comment type="subcellular location">
    <subcellularLocation>
        <location evidence="2">Cell membrane</location>
    </subcellularLocation>
</comment>
<feature type="transmembrane region" description="Helical" evidence="10">
    <location>
        <begin position="20"/>
        <end position="40"/>
    </location>
</feature>
<keyword evidence="5" id="KW-0808">Transferase</keyword>
<evidence type="ECO:0000256" key="5">
    <source>
        <dbReference type="ARBA" id="ARBA00022679"/>
    </source>
</evidence>
<feature type="domain" description="HAMP" evidence="12">
    <location>
        <begin position="110"/>
        <end position="163"/>
    </location>
</feature>
<feature type="domain" description="Histidine kinase" evidence="11">
    <location>
        <begin position="171"/>
        <end position="388"/>
    </location>
</feature>
<dbReference type="SUPFAM" id="SSF158472">
    <property type="entry name" value="HAMP domain-like"/>
    <property type="match status" value="1"/>
</dbReference>
<dbReference type="InterPro" id="IPR003660">
    <property type="entry name" value="HAMP_dom"/>
</dbReference>
<dbReference type="Pfam" id="PF00672">
    <property type="entry name" value="HAMP"/>
    <property type="match status" value="1"/>
</dbReference>
<dbReference type="InterPro" id="IPR003661">
    <property type="entry name" value="HisK_dim/P_dom"/>
</dbReference>
<dbReference type="Gene3D" id="6.10.340.10">
    <property type="match status" value="1"/>
</dbReference>
<evidence type="ECO:0000256" key="8">
    <source>
        <dbReference type="ARBA" id="ARBA00022989"/>
    </source>
</evidence>
<keyword evidence="7" id="KW-0418">Kinase</keyword>
<dbReference type="PANTHER" id="PTHR45436:SF5">
    <property type="entry name" value="SENSOR HISTIDINE KINASE TRCS"/>
    <property type="match status" value="1"/>
</dbReference>
<dbReference type="SMART" id="SM00387">
    <property type="entry name" value="HATPase_c"/>
    <property type="match status" value="1"/>
</dbReference>
<accession>A0A1H5PA42</accession>
<dbReference type="AlphaFoldDB" id="A0A1H5PA42"/>
<dbReference type="Pfam" id="PF00512">
    <property type="entry name" value="HisKA"/>
    <property type="match status" value="1"/>
</dbReference>
<comment type="catalytic activity">
    <reaction evidence="1">
        <text>ATP + protein L-histidine = ADP + protein N-phospho-L-histidine.</text>
        <dbReference type="EC" id="2.7.13.3"/>
    </reaction>
</comment>
<keyword evidence="9" id="KW-0902">Two-component regulatory system</keyword>
<dbReference type="STRING" id="561176.SAMN04488561_3986"/>
<evidence type="ECO:0000256" key="4">
    <source>
        <dbReference type="ARBA" id="ARBA00022553"/>
    </source>
</evidence>
<evidence type="ECO:0000313" key="14">
    <source>
        <dbReference type="Proteomes" id="UP000181980"/>
    </source>
</evidence>
<dbReference type="SMART" id="SM00388">
    <property type="entry name" value="HisKA"/>
    <property type="match status" value="1"/>
</dbReference>
<dbReference type="GO" id="GO:0005886">
    <property type="term" value="C:plasma membrane"/>
    <property type="evidence" value="ECO:0007669"/>
    <property type="project" value="UniProtKB-SubCell"/>
</dbReference>
<dbReference type="EMBL" id="FNUC01000004">
    <property type="protein sequence ID" value="SEF10783.1"/>
    <property type="molecule type" value="Genomic_DNA"/>
</dbReference>
<dbReference type="Gene3D" id="1.10.287.130">
    <property type="match status" value="1"/>
</dbReference>
<dbReference type="SUPFAM" id="SSF47384">
    <property type="entry name" value="Homodimeric domain of signal transducing histidine kinase"/>
    <property type="match status" value="1"/>
</dbReference>
<gene>
    <name evidence="13" type="ORF">SAMN04488561_3986</name>
</gene>
<dbReference type="GO" id="GO:0000155">
    <property type="term" value="F:phosphorelay sensor kinase activity"/>
    <property type="evidence" value="ECO:0007669"/>
    <property type="project" value="InterPro"/>
</dbReference>
<dbReference type="InterPro" id="IPR003594">
    <property type="entry name" value="HATPase_dom"/>
</dbReference>
<organism evidence="13 14">
    <name type="scientific">Jiangella alba</name>
    <dbReference type="NCBI Taxonomy" id="561176"/>
    <lineage>
        <taxon>Bacteria</taxon>
        <taxon>Bacillati</taxon>
        <taxon>Actinomycetota</taxon>
        <taxon>Actinomycetes</taxon>
        <taxon>Jiangellales</taxon>
        <taxon>Jiangellaceae</taxon>
        <taxon>Jiangella</taxon>
    </lineage>
</organism>
<dbReference type="EC" id="2.7.13.3" evidence="3"/>
<keyword evidence="14" id="KW-1185">Reference proteome</keyword>
<evidence type="ECO:0000256" key="3">
    <source>
        <dbReference type="ARBA" id="ARBA00012438"/>
    </source>
</evidence>
<keyword evidence="4" id="KW-0597">Phosphoprotein</keyword>
<protein>
    <recommendedName>
        <fullName evidence="3">histidine kinase</fullName>
        <ecNumber evidence="3">2.7.13.3</ecNumber>
    </recommendedName>
</protein>
<dbReference type="InterPro" id="IPR050428">
    <property type="entry name" value="TCS_sensor_his_kinase"/>
</dbReference>
<dbReference type="OrthoDB" id="9786919at2"/>
<evidence type="ECO:0000313" key="13">
    <source>
        <dbReference type="EMBL" id="SEF10783.1"/>
    </source>
</evidence>
<dbReference type="Pfam" id="PF02518">
    <property type="entry name" value="HATPase_c"/>
    <property type="match status" value="1"/>
</dbReference>
<dbReference type="RefSeq" id="WP_069109770.1">
    <property type="nucleotide sequence ID" value="NZ_FNUC01000004.1"/>
</dbReference>
<keyword evidence="8 10" id="KW-1133">Transmembrane helix</keyword>
<reference evidence="14" key="1">
    <citation type="submission" date="2016-10" db="EMBL/GenBank/DDBJ databases">
        <authorList>
            <person name="Varghese N."/>
            <person name="Submissions S."/>
        </authorList>
    </citation>
    <scope>NUCLEOTIDE SEQUENCE [LARGE SCALE GENOMIC DNA]</scope>
    <source>
        <strain evidence="14">DSM 45237</strain>
    </source>
</reference>
<dbReference type="CDD" id="cd00082">
    <property type="entry name" value="HisKA"/>
    <property type="match status" value="1"/>
</dbReference>
<feature type="transmembrane region" description="Helical" evidence="10">
    <location>
        <begin position="86"/>
        <end position="109"/>
    </location>
</feature>
<evidence type="ECO:0000256" key="6">
    <source>
        <dbReference type="ARBA" id="ARBA00022692"/>
    </source>
</evidence>
<evidence type="ECO:0000256" key="10">
    <source>
        <dbReference type="SAM" id="Phobius"/>
    </source>
</evidence>
<dbReference type="SMART" id="SM00304">
    <property type="entry name" value="HAMP"/>
    <property type="match status" value="1"/>
</dbReference>
<proteinExistence type="predicted"/>
<keyword evidence="6 10" id="KW-0812">Transmembrane</keyword>
<dbReference type="SUPFAM" id="SSF55874">
    <property type="entry name" value="ATPase domain of HSP90 chaperone/DNA topoisomerase II/histidine kinase"/>
    <property type="match status" value="1"/>
</dbReference>
<dbReference type="InterPro" id="IPR036097">
    <property type="entry name" value="HisK_dim/P_sf"/>
</dbReference>
<sequence>MSKARASALRGSTVRLRYTAMYVALFFLSGTALLAIAYLLSLDDVSRTEPLDDPASRPSALAQAQARIGELEAQLSQVQADQSHRLLTGSAIALVVMAVVSIVLGHLVAGRVLRPLRTITAATQRITADNLHERLALAGPADEVTDLAGTIDGLLDRLERSFTAQRRFVANASHELRTPLATMRASLDVAVAKPEPAPAQTVVLADRIRTELDQVDRLLEALLTLAHAQVGAPADSVPVSLGRVTAAALHARAADIAGRQLTVDDRDLQAGAWTQGNETLLSRMVDNVIDNAITHNRAGGWIRVETTAHPTSAILAVETGGQVLAQEQVAALAQPFRRLGVERTGSDTGSGLGLSIVAAIASSHHGRLDLRARSEGGLRVTITLPSTQAPAGARA</sequence>
<keyword evidence="10" id="KW-0472">Membrane</keyword>
<evidence type="ECO:0000256" key="7">
    <source>
        <dbReference type="ARBA" id="ARBA00022777"/>
    </source>
</evidence>
<evidence type="ECO:0000259" key="12">
    <source>
        <dbReference type="PROSITE" id="PS50885"/>
    </source>
</evidence>
<dbReference type="CDD" id="cd06225">
    <property type="entry name" value="HAMP"/>
    <property type="match status" value="1"/>
</dbReference>
<dbReference type="PROSITE" id="PS50109">
    <property type="entry name" value="HIS_KIN"/>
    <property type="match status" value="1"/>
</dbReference>
<dbReference type="Gene3D" id="3.30.565.10">
    <property type="entry name" value="Histidine kinase-like ATPase, C-terminal domain"/>
    <property type="match status" value="1"/>
</dbReference>
<dbReference type="InterPro" id="IPR005467">
    <property type="entry name" value="His_kinase_dom"/>
</dbReference>